<feature type="region of interest" description="Disordered" evidence="1">
    <location>
        <begin position="73"/>
        <end position="104"/>
    </location>
</feature>
<dbReference type="RefSeq" id="YP_009815396.1">
    <property type="nucleotide sequence ID" value="NC_048093.1"/>
</dbReference>
<evidence type="ECO:0000313" key="3">
    <source>
        <dbReference type="Proteomes" id="UP000266996"/>
    </source>
</evidence>
<dbReference type="EMBL" id="MH834610">
    <property type="protein sequence ID" value="AYN57773.1"/>
    <property type="molecule type" value="Genomic_DNA"/>
</dbReference>
<evidence type="ECO:0000256" key="1">
    <source>
        <dbReference type="SAM" id="MobiDB-lite"/>
    </source>
</evidence>
<organism evidence="2 3">
    <name type="scientific">Arthrobacter phage DrManhattan</name>
    <dbReference type="NCBI Taxonomy" id="2419955"/>
    <lineage>
        <taxon>Viruses</taxon>
        <taxon>Duplodnaviria</taxon>
        <taxon>Heunggongvirae</taxon>
        <taxon>Uroviricota</taxon>
        <taxon>Caudoviricetes</taxon>
        <taxon>Casidaviridae</taxon>
        <taxon>Manhattanvirus</taxon>
        <taxon>Manhattanvirus drmanhattan</taxon>
    </lineage>
</organism>
<protein>
    <submittedName>
        <fullName evidence="2">Uncharacterized protein</fullName>
    </submittedName>
</protein>
<dbReference type="Proteomes" id="UP000266996">
    <property type="component" value="Segment"/>
</dbReference>
<gene>
    <name evidence="2" type="primary">53</name>
    <name evidence="2" type="ORF">PBI_DRMANHATTAN_53</name>
</gene>
<dbReference type="KEGG" id="vg:55006620"/>
<sequence length="104" mass="11116">MASPTEHRTSAETLLERASRHALTDPARLVLLSEAQVHATLYLSDLTAAIAAPVRINLGAEVSEENMKEALARSSQGFAVAQPEPSPKPARRTRKAASAKDDAK</sequence>
<keyword evidence="3" id="KW-1185">Reference proteome</keyword>
<evidence type="ECO:0000313" key="2">
    <source>
        <dbReference type="EMBL" id="AYN57773.1"/>
    </source>
</evidence>
<reference evidence="3" key="1">
    <citation type="submission" date="2018-09" db="EMBL/GenBank/DDBJ databases">
        <authorList>
            <person name="Rimple P.A."/>
            <person name="Stoner T.H."/>
            <person name="Garlena R.A."/>
            <person name="Russell D.A."/>
            <person name="Pope W.H."/>
            <person name="Jacobs-Sera D."/>
            <person name="Hatfull G.F."/>
        </authorList>
    </citation>
    <scope>NUCLEOTIDE SEQUENCE [LARGE SCALE GENOMIC DNA]</scope>
</reference>
<proteinExistence type="predicted"/>
<accession>A0A3G2KFL3</accession>
<name>A0A3G2KFL3_9CAUD</name>
<dbReference type="GeneID" id="55006620"/>